<protein>
    <recommendedName>
        <fullName evidence="4">DUF5641 domain-containing protein</fullName>
    </recommendedName>
</protein>
<accession>A0A3M6TM51</accession>
<comment type="caution">
    <text evidence="2">The sequence shown here is derived from an EMBL/GenBank/DDBJ whole genome shotgun (WGS) entry which is preliminary data.</text>
</comment>
<name>A0A3M6TM51_POCDA</name>
<evidence type="ECO:0000313" key="2">
    <source>
        <dbReference type="EMBL" id="RMX42426.1"/>
    </source>
</evidence>
<evidence type="ECO:0000256" key="1">
    <source>
        <dbReference type="SAM" id="MobiDB-lite"/>
    </source>
</evidence>
<proteinExistence type="predicted"/>
<evidence type="ECO:0008006" key="4">
    <source>
        <dbReference type="Google" id="ProtNLM"/>
    </source>
</evidence>
<reference evidence="2 3" key="1">
    <citation type="journal article" date="2018" name="Sci. Rep.">
        <title>Comparative analysis of the Pocillopora damicornis genome highlights role of immune system in coral evolution.</title>
        <authorList>
            <person name="Cunning R."/>
            <person name="Bay R.A."/>
            <person name="Gillette P."/>
            <person name="Baker A.C."/>
            <person name="Traylor-Knowles N."/>
        </authorList>
    </citation>
    <scope>NUCLEOTIDE SEQUENCE [LARGE SCALE GENOMIC DNA]</scope>
    <source>
        <strain evidence="2">RSMAS</strain>
        <tissue evidence="2">Whole animal</tissue>
    </source>
</reference>
<dbReference type="Proteomes" id="UP000275408">
    <property type="component" value="Unassembled WGS sequence"/>
</dbReference>
<keyword evidence="3" id="KW-1185">Reference proteome</keyword>
<feature type="compositionally biased region" description="Polar residues" evidence="1">
    <location>
        <begin position="104"/>
        <end position="115"/>
    </location>
</feature>
<dbReference type="AlphaFoldDB" id="A0A3M6TM51"/>
<gene>
    <name evidence="2" type="ORF">pdam_00021740</name>
</gene>
<feature type="region of interest" description="Disordered" evidence="1">
    <location>
        <begin position="104"/>
        <end position="144"/>
    </location>
</feature>
<evidence type="ECO:0000313" key="3">
    <source>
        <dbReference type="Proteomes" id="UP000275408"/>
    </source>
</evidence>
<organism evidence="2 3">
    <name type="scientific">Pocillopora damicornis</name>
    <name type="common">Cauliflower coral</name>
    <name type="synonym">Millepora damicornis</name>
    <dbReference type="NCBI Taxonomy" id="46731"/>
    <lineage>
        <taxon>Eukaryota</taxon>
        <taxon>Metazoa</taxon>
        <taxon>Cnidaria</taxon>
        <taxon>Anthozoa</taxon>
        <taxon>Hexacorallia</taxon>
        <taxon>Scleractinia</taxon>
        <taxon>Astrocoeniina</taxon>
        <taxon>Pocilloporidae</taxon>
        <taxon>Pocillopora</taxon>
    </lineage>
</organism>
<dbReference type="EMBL" id="RCHS01003369">
    <property type="protein sequence ID" value="RMX42426.1"/>
    <property type="molecule type" value="Genomic_DNA"/>
</dbReference>
<sequence>MRCTGRLAKAELLTSVKHPILLEKDHHITSLIVKDSHKRVMHGGNEAIKTISLGDVVVVHEEDQPRGKCVGASVQVRSKGGKCTKLMRPVQRVYPLEIQCEVPVQQTNEASSSRNPDPVSTEVRTEQPVSTRSCPKRATAVKAD</sequence>